<proteinExistence type="inferred from homology"/>
<keyword evidence="2" id="KW-0449">Lipoprotein</keyword>
<dbReference type="PANTHER" id="PTHR43327">
    <property type="entry name" value="STOMATIN-LIKE PROTEIN 2, MITOCHONDRIAL"/>
    <property type="match status" value="1"/>
</dbReference>
<name>A0ABC9BLN2_9POAL</name>
<dbReference type="InterPro" id="IPR036013">
    <property type="entry name" value="Band_7/SPFH_dom_sf"/>
</dbReference>
<dbReference type="InterPro" id="IPR001107">
    <property type="entry name" value="Band_7"/>
</dbReference>
<feature type="compositionally biased region" description="Basic and acidic residues" evidence="3">
    <location>
        <begin position="307"/>
        <end position="333"/>
    </location>
</feature>
<reference evidence="5 6" key="2">
    <citation type="submission" date="2024-10" db="EMBL/GenBank/DDBJ databases">
        <authorList>
            <person name="Ryan C."/>
        </authorList>
    </citation>
    <scope>NUCLEOTIDE SEQUENCE [LARGE SCALE GENOMIC DNA]</scope>
</reference>
<comment type="similarity">
    <text evidence="1">Belongs to the band 7/mec-2 family.</text>
</comment>
<accession>A0ABC9BLN2</accession>
<evidence type="ECO:0000313" key="6">
    <source>
        <dbReference type="Proteomes" id="UP001497457"/>
    </source>
</evidence>
<keyword evidence="6" id="KW-1185">Reference proteome</keyword>
<dbReference type="PANTHER" id="PTHR43327:SF10">
    <property type="entry name" value="STOMATIN-LIKE PROTEIN 2, MITOCHONDRIAL"/>
    <property type="match status" value="1"/>
</dbReference>
<dbReference type="EMBL" id="OZ075136">
    <property type="protein sequence ID" value="CAL5003944.1"/>
    <property type="molecule type" value="Genomic_DNA"/>
</dbReference>
<evidence type="ECO:0000256" key="1">
    <source>
        <dbReference type="ARBA" id="ARBA00008164"/>
    </source>
</evidence>
<evidence type="ECO:0000313" key="5">
    <source>
        <dbReference type="EMBL" id="CAL5003944.1"/>
    </source>
</evidence>
<dbReference type="InterPro" id="IPR050710">
    <property type="entry name" value="Band7/mec-2_domain"/>
</dbReference>
<sequence length="333" mass="36792">MHSLLWRCSVPARHLLLARHSPPTFLASTRAFSRWYPRDEISRYDQPKIPVNKGIIAVPEGQAFVVERLGKYLKTLHPGLNRLIPFVDRIAYAHYLREQLIRIPDQKAVTQDNVSLDIDSVLYVKTVDPYLASYVVENPIHAVVQLAQTTMTSELGKITLDNTLALKETLNDKIVTIINNVATGWGLNVVRYEIGDISPPCGILQAMELEATAERKKQAQILLSKGEAEAILARSKAIANGIRLLSDATRNKGCMEAAVLEFADQYDKALSQTAALADTEKTTAQFVPEADPGETVGRHGCGGPHDTQQKARREGGGHVSHVEVRRGEPRPLP</sequence>
<gene>
    <name evidence="5" type="ORF">URODEC1_LOCUS66635</name>
</gene>
<feature type="region of interest" description="Disordered" evidence="3">
    <location>
        <begin position="290"/>
        <end position="333"/>
    </location>
</feature>
<dbReference type="Pfam" id="PF01145">
    <property type="entry name" value="Band_7"/>
    <property type="match status" value="1"/>
</dbReference>
<dbReference type="PRINTS" id="PR00721">
    <property type="entry name" value="STOMATIN"/>
</dbReference>
<dbReference type="SUPFAM" id="SSF117892">
    <property type="entry name" value="Band 7/SPFH domain"/>
    <property type="match status" value="1"/>
</dbReference>
<feature type="domain" description="Band 7" evidence="4">
    <location>
        <begin position="53"/>
        <end position="211"/>
    </location>
</feature>
<dbReference type="GO" id="GO:0005886">
    <property type="term" value="C:plasma membrane"/>
    <property type="evidence" value="ECO:0007669"/>
    <property type="project" value="UniProtKB-ARBA"/>
</dbReference>
<protein>
    <recommendedName>
        <fullName evidence="4">Band 7 domain-containing protein</fullName>
    </recommendedName>
</protein>
<dbReference type="FunFam" id="3.30.479.30:FF:000004">
    <property type="entry name" value="Putative membrane protease family, stomatin"/>
    <property type="match status" value="1"/>
</dbReference>
<dbReference type="AlphaFoldDB" id="A0ABC9BLN2"/>
<dbReference type="SMART" id="SM00244">
    <property type="entry name" value="PHB"/>
    <property type="match status" value="1"/>
</dbReference>
<evidence type="ECO:0000256" key="3">
    <source>
        <dbReference type="SAM" id="MobiDB-lite"/>
    </source>
</evidence>
<dbReference type="CDD" id="cd08829">
    <property type="entry name" value="SPFH_paraslipin"/>
    <property type="match status" value="1"/>
</dbReference>
<evidence type="ECO:0000259" key="4">
    <source>
        <dbReference type="SMART" id="SM00244"/>
    </source>
</evidence>
<reference evidence="6" key="1">
    <citation type="submission" date="2024-06" db="EMBL/GenBank/DDBJ databases">
        <authorList>
            <person name="Ryan C."/>
        </authorList>
    </citation>
    <scope>NUCLEOTIDE SEQUENCE [LARGE SCALE GENOMIC DNA]</scope>
</reference>
<dbReference type="Gene3D" id="3.30.479.30">
    <property type="entry name" value="Band 7 domain"/>
    <property type="match status" value="1"/>
</dbReference>
<dbReference type="GO" id="GO:0098552">
    <property type="term" value="C:side of membrane"/>
    <property type="evidence" value="ECO:0007669"/>
    <property type="project" value="UniProtKB-ARBA"/>
</dbReference>
<evidence type="ECO:0000256" key="2">
    <source>
        <dbReference type="ARBA" id="ARBA00023288"/>
    </source>
</evidence>
<dbReference type="Proteomes" id="UP001497457">
    <property type="component" value="Chromosome 26rd"/>
</dbReference>
<dbReference type="InterPro" id="IPR001972">
    <property type="entry name" value="Stomatin_HflK_fam"/>
</dbReference>
<organism evidence="5 6">
    <name type="scientific">Urochloa decumbens</name>
    <dbReference type="NCBI Taxonomy" id="240449"/>
    <lineage>
        <taxon>Eukaryota</taxon>
        <taxon>Viridiplantae</taxon>
        <taxon>Streptophyta</taxon>
        <taxon>Embryophyta</taxon>
        <taxon>Tracheophyta</taxon>
        <taxon>Spermatophyta</taxon>
        <taxon>Magnoliopsida</taxon>
        <taxon>Liliopsida</taxon>
        <taxon>Poales</taxon>
        <taxon>Poaceae</taxon>
        <taxon>PACMAD clade</taxon>
        <taxon>Panicoideae</taxon>
        <taxon>Panicodae</taxon>
        <taxon>Paniceae</taxon>
        <taxon>Melinidinae</taxon>
        <taxon>Urochloa</taxon>
    </lineage>
</organism>